<feature type="region of interest" description="Disordered" evidence="6">
    <location>
        <begin position="82"/>
        <end position="113"/>
    </location>
</feature>
<comment type="subcellular location">
    <subcellularLocation>
        <location evidence="5">Endomembrane system</location>
        <topology evidence="5">Single-pass membrane protein</topology>
    </subcellularLocation>
</comment>
<dbReference type="GO" id="GO:0012505">
    <property type="term" value="C:endomembrane system"/>
    <property type="evidence" value="ECO:0007669"/>
    <property type="project" value="UniProtKB-SubCell"/>
</dbReference>
<evidence type="ECO:0000313" key="11">
    <source>
        <dbReference type="Proteomes" id="UP000799429"/>
    </source>
</evidence>
<dbReference type="InterPro" id="IPR036869">
    <property type="entry name" value="J_dom_sf"/>
</dbReference>
<evidence type="ECO:0000256" key="6">
    <source>
        <dbReference type="SAM" id="MobiDB-lite"/>
    </source>
</evidence>
<evidence type="ECO:0000256" key="4">
    <source>
        <dbReference type="ARBA" id="ARBA00023136"/>
    </source>
</evidence>
<keyword evidence="11" id="KW-1185">Reference proteome</keyword>
<dbReference type="Proteomes" id="UP000799429">
    <property type="component" value="Unassembled WGS sequence"/>
</dbReference>
<dbReference type="Pfam" id="PF00226">
    <property type="entry name" value="DnaJ"/>
    <property type="match status" value="1"/>
</dbReference>
<evidence type="ECO:0000256" key="1">
    <source>
        <dbReference type="ARBA" id="ARBA00022692"/>
    </source>
</evidence>
<gene>
    <name evidence="10" type="ORF">M501DRAFT_907675</name>
</gene>
<comment type="caution">
    <text evidence="10">The sequence shown here is derived from an EMBL/GenBank/DDBJ whole genome shotgun (WGS) entry which is preliminary data.</text>
</comment>
<keyword evidence="2 8" id="KW-0732">Signal</keyword>
<evidence type="ECO:0000313" key="10">
    <source>
        <dbReference type="EMBL" id="KAF2842639.1"/>
    </source>
</evidence>
<dbReference type="SMART" id="SM00271">
    <property type="entry name" value="DnaJ"/>
    <property type="match status" value="1"/>
</dbReference>
<evidence type="ECO:0000256" key="5">
    <source>
        <dbReference type="ARBA" id="ARBA00037847"/>
    </source>
</evidence>
<feature type="region of interest" description="Disordered" evidence="6">
    <location>
        <begin position="220"/>
        <end position="287"/>
    </location>
</feature>
<organism evidence="10 11">
    <name type="scientific">Patellaria atrata CBS 101060</name>
    <dbReference type="NCBI Taxonomy" id="1346257"/>
    <lineage>
        <taxon>Eukaryota</taxon>
        <taxon>Fungi</taxon>
        <taxon>Dikarya</taxon>
        <taxon>Ascomycota</taxon>
        <taxon>Pezizomycotina</taxon>
        <taxon>Dothideomycetes</taxon>
        <taxon>Dothideomycetes incertae sedis</taxon>
        <taxon>Patellariales</taxon>
        <taxon>Patellariaceae</taxon>
        <taxon>Patellaria</taxon>
    </lineage>
</organism>
<dbReference type="EMBL" id="MU006089">
    <property type="protein sequence ID" value="KAF2842639.1"/>
    <property type="molecule type" value="Genomic_DNA"/>
</dbReference>
<proteinExistence type="predicted"/>
<feature type="compositionally biased region" description="Low complexity" evidence="6">
    <location>
        <begin position="264"/>
        <end position="274"/>
    </location>
</feature>
<dbReference type="AlphaFoldDB" id="A0A9P4VWF3"/>
<dbReference type="PANTHER" id="PTHR44653">
    <property type="entry name" value="DNAJ HOMOLOG SUBFAMILY C MEMBER 1"/>
    <property type="match status" value="1"/>
</dbReference>
<feature type="chain" id="PRO_5040199838" description="J domain-containing protein" evidence="8">
    <location>
        <begin position="21"/>
        <end position="404"/>
    </location>
</feature>
<dbReference type="Gene3D" id="1.10.287.110">
    <property type="entry name" value="DnaJ domain"/>
    <property type="match status" value="1"/>
</dbReference>
<feature type="domain" description="J" evidence="9">
    <location>
        <begin position="44"/>
        <end position="147"/>
    </location>
</feature>
<keyword evidence="4 7" id="KW-0472">Membrane</keyword>
<evidence type="ECO:0000256" key="2">
    <source>
        <dbReference type="ARBA" id="ARBA00022729"/>
    </source>
</evidence>
<feature type="compositionally biased region" description="Basic residues" evidence="6">
    <location>
        <begin position="97"/>
        <end position="109"/>
    </location>
</feature>
<dbReference type="PANTHER" id="PTHR44653:SF2">
    <property type="entry name" value="DNAJ HOMOLOG SUBFAMILY C MEMBER 1"/>
    <property type="match status" value="1"/>
</dbReference>
<protein>
    <recommendedName>
        <fullName evidence="9">J domain-containing protein</fullName>
    </recommendedName>
</protein>
<reference evidence="10" key="1">
    <citation type="journal article" date="2020" name="Stud. Mycol.">
        <title>101 Dothideomycetes genomes: a test case for predicting lifestyles and emergence of pathogens.</title>
        <authorList>
            <person name="Haridas S."/>
            <person name="Albert R."/>
            <person name="Binder M."/>
            <person name="Bloem J."/>
            <person name="Labutti K."/>
            <person name="Salamov A."/>
            <person name="Andreopoulos B."/>
            <person name="Baker S."/>
            <person name="Barry K."/>
            <person name="Bills G."/>
            <person name="Bluhm B."/>
            <person name="Cannon C."/>
            <person name="Castanera R."/>
            <person name="Culley D."/>
            <person name="Daum C."/>
            <person name="Ezra D."/>
            <person name="Gonzalez J."/>
            <person name="Henrissat B."/>
            <person name="Kuo A."/>
            <person name="Liang C."/>
            <person name="Lipzen A."/>
            <person name="Lutzoni F."/>
            <person name="Magnuson J."/>
            <person name="Mondo S."/>
            <person name="Nolan M."/>
            <person name="Ohm R."/>
            <person name="Pangilinan J."/>
            <person name="Park H.-J."/>
            <person name="Ramirez L."/>
            <person name="Alfaro M."/>
            <person name="Sun H."/>
            <person name="Tritt A."/>
            <person name="Yoshinaga Y."/>
            <person name="Zwiers L.-H."/>
            <person name="Turgeon B."/>
            <person name="Goodwin S."/>
            <person name="Spatafora J."/>
            <person name="Crous P."/>
            <person name="Grigoriev I."/>
        </authorList>
    </citation>
    <scope>NUCLEOTIDE SEQUENCE</scope>
    <source>
        <strain evidence="10">CBS 101060</strain>
    </source>
</reference>
<evidence type="ECO:0000256" key="8">
    <source>
        <dbReference type="SAM" id="SignalP"/>
    </source>
</evidence>
<dbReference type="InterPro" id="IPR052606">
    <property type="entry name" value="DnaJ_domain_protein"/>
</dbReference>
<evidence type="ECO:0000259" key="9">
    <source>
        <dbReference type="PROSITE" id="PS50076"/>
    </source>
</evidence>
<dbReference type="InterPro" id="IPR001623">
    <property type="entry name" value="DnaJ_domain"/>
</dbReference>
<evidence type="ECO:0000256" key="3">
    <source>
        <dbReference type="ARBA" id="ARBA00022989"/>
    </source>
</evidence>
<feature type="compositionally biased region" description="Basic residues" evidence="6">
    <location>
        <begin position="395"/>
        <end position="404"/>
    </location>
</feature>
<dbReference type="CDD" id="cd06257">
    <property type="entry name" value="DnaJ"/>
    <property type="match status" value="1"/>
</dbReference>
<keyword evidence="1 7" id="KW-0812">Transmembrane</keyword>
<dbReference type="OrthoDB" id="413400at2759"/>
<dbReference type="SUPFAM" id="SSF46565">
    <property type="entry name" value="Chaperone J-domain"/>
    <property type="match status" value="1"/>
</dbReference>
<feature type="non-terminal residue" evidence="10">
    <location>
        <position position="404"/>
    </location>
</feature>
<feature type="signal peptide" evidence="8">
    <location>
        <begin position="1"/>
        <end position="20"/>
    </location>
</feature>
<feature type="transmembrane region" description="Helical" evidence="7">
    <location>
        <begin position="171"/>
        <end position="190"/>
    </location>
</feature>
<accession>A0A9P4VWF3</accession>
<dbReference type="PRINTS" id="PR00625">
    <property type="entry name" value="JDOMAIN"/>
</dbReference>
<sequence length="404" mass="44983">MRSNIVYSVLLLVFATFIAAWTSEDHEVFRLRDEVASAEGDNVTFYDLLGIKPTATQDEINAAVRKKSRTLHPDKARQSYLATYSKTQSSSKSDNKKGKKPGVTVRKKPTQKELAKFQKEAEERYRRITIAGDVLKGPQRERYDHFLKNGFPKWRGTGYYYSRARPGLGTVLFGLFVMGGGAAHYGLLYLDWTRKKQRVEKYISDARRVAWGDAAGIPGLSDTLDGTGNGTATPPPQRENEDSMNWNRRAKRAAERENRKAGKSGKAAAKARNSGISTPVEASLTSGPTGAKKRVVAENGKVFIVDSAGNVFLEEESEDGVVTEYLVDVPKPTIYDTLLFRLPRFAYDQTLGRVTKKRAITEVYLTEEEVSGAAEDSDEKILTEATALNPNSEARKRKIKRAKT</sequence>
<name>A0A9P4VWF3_9PEZI</name>
<keyword evidence="3 7" id="KW-1133">Transmembrane helix</keyword>
<feature type="region of interest" description="Disordered" evidence="6">
    <location>
        <begin position="373"/>
        <end position="404"/>
    </location>
</feature>
<dbReference type="PROSITE" id="PS50076">
    <property type="entry name" value="DNAJ_2"/>
    <property type="match status" value="1"/>
</dbReference>
<evidence type="ECO:0000256" key="7">
    <source>
        <dbReference type="SAM" id="Phobius"/>
    </source>
</evidence>